<accession>A0ABX0DJT2</accession>
<evidence type="ECO:0000259" key="1">
    <source>
        <dbReference type="Pfam" id="PF13556"/>
    </source>
</evidence>
<evidence type="ECO:0000313" key="2">
    <source>
        <dbReference type="EMBL" id="NGN84558.1"/>
    </source>
</evidence>
<dbReference type="RefSeq" id="WP_165182784.1">
    <property type="nucleotide sequence ID" value="NZ_JAAKZI010000026.1"/>
</dbReference>
<organism evidence="2 3">
    <name type="scientific">Arthrobacter silviterrae</name>
    <dbReference type="NCBI Taxonomy" id="2026658"/>
    <lineage>
        <taxon>Bacteria</taxon>
        <taxon>Bacillati</taxon>
        <taxon>Actinomycetota</taxon>
        <taxon>Actinomycetes</taxon>
        <taxon>Micrococcales</taxon>
        <taxon>Micrococcaceae</taxon>
        <taxon>Arthrobacter</taxon>
    </lineage>
</organism>
<dbReference type="InterPro" id="IPR025736">
    <property type="entry name" value="PucR_C-HTH_dom"/>
</dbReference>
<dbReference type="InterPro" id="IPR042070">
    <property type="entry name" value="PucR_C-HTH_sf"/>
</dbReference>
<dbReference type="Proteomes" id="UP000479226">
    <property type="component" value="Unassembled WGS sequence"/>
</dbReference>
<proteinExistence type="predicted"/>
<keyword evidence="3" id="KW-1185">Reference proteome</keyword>
<name>A0ABX0DJT2_9MICC</name>
<protein>
    <submittedName>
        <fullName evidence="2">PucR family transcriptional regulator</fullName>
    </submittedName>
</protein>
<gene>
    <name evidence="2" type="ORF">G6N77_13975</name>
</gene>
<sequence>MTQLLAPVDPSKSVLQRIAGALKVDMSADFLVAVCSRDDSLPVKRRFALKSRKNDKVFTYDQGHHTRVIKWRRQGVAPELEFDDVSLFEGAAAAVALLSAGSANVRPAVLAAREIMSDLPMGCTGIFTLGDRWQSIVRHRMAQLGCDPGQLVHPLLRRCTDAERERLLEMAVVYLRTGSLVNAAVELHCHRNTIVNRLESFQRHTGLDLRPPADASVVLLALR</sequence>
<evidence type="ECO:0000313" key="3">
    <source>
        <dbReference type="Proteomes" id="UP000479226"/>
    </source>
</evidence>
<dbReference type="Gene3D" id="1.10.10.2840">
    <property type="entry name" value="PucR C-terminal helix-turn-helix domain"/>
    <property type="match status" value="1"/>
</dbReference>
<feature type="domain" description="PucR C-terminal helix-turn-helix" evidence="1">
    <location>
        <begin position="167"/>
        <end position="223"/>
    </location>
</feature>
<comment type="caution">
    <text evidence="2">The sequence shown here is derived from an EMBL/GenBank/DDBJ whole genome shotgun (WGS) entry which is preliminary data.</text>
</comment>
<reference evidence="2 3" key="1">
    <citation type="submission" date="2020-02" db="EMBL/GenBank/DDBJ databases">
        <title>Genome sequence of the type strain DSM 27180 of Arthrobacter silviterrae.</title>
        <authorList>
            <person name="Gao J."/>
            <person name="Sun J."/>
        </authorList>
    </citation>
    <scope>NUCLEOTIDE SEQUENCE [LARGE SCALE GENOMIC DNA]</scope>
    <source>
        <strain evidence="2 3">DSM 27180</strain>
    </source>
</reference>
<dbReference type="Pfam" id="PF13556">
    <property type="entry name" value="HTH_30"/>
    <property type="match status" value="1"/>
</dbReference>
<dbReference type="EMBL" id="JAAKZI010000026">
    <property type="protein sequence ID" value="NGN84558.1"/>
    <property type="molecule type" value="Genomic_DNA"/>
</dbReference>